<accession>A0A3B1CAJ9</accession>
<dbReference type="AlphaFoldDB" id="A0A3B1CAJ9"/>
<reference evidence="1" key="1">
    <citation type="submission" date="2018-06" db="EMBL/GenBank/DDBJ databases">
        <authorList>
            <person name="Zhirakovskaya E."/>
        </authorList>
    </citation>
    <scope>NUCLEOTIDE SEQUENCE</scope>
</reference>
<name>A0A3B1CAJ9_9ZZZZ</name>
<dbReference type="Pfam" id="PF11376">
    <property type="entry name" value="DUF3179"/>
    <property type="match status" value="1"/>
</dbReference>
<organism evidence="1">
    <name type="scientific">hydrothermal vent metagenome</name>
    <dbReference type="NCBI Taxonomy" id="652676"/>
    <lineage>
        <taxon>unclassified sequences</taxon>
        <taxon>metagenomes</taxon>
        <taxon>ecological metagenomes</taxon>
    </lineage>
</organism>
<evidence type="ECO:0008006" key="2">
    <source>
        <dbReference type="Google" id="ProtNLM"/>
    </source>
</evidence>
<evidence type="ECO:0000313" key="1">
    <source>
        <dbReference type="EMBL" id="VAX21014.1"/>
    </source>
</evidence>
<proteinExistence type="predicted"/>
<dbReference type="InterPro" id="IPR021516">
    <property type="entry name" value="DUF3179"/>
</dbReference>
<gene>
    <name evidence="1" type="ORF">MNBD_NITROSPINAE02-477</name>
</gene>
<sequence length="323" mass="36617">MKKIQWIAAITLMVIAGLLLFQKRDVLGQDFFPTDPRRYFDFSKSSIPLEQIFWGGPAKDGIPAILNPEFVPADKADYLKDDERVLGLYIDGIAKAYPVRIMNWHELVNDKFGKTPALISFCPLCGTGMAFERTFDGKEHSFGVSGLLYQSDLLFYDHQTDSLWSQIEGEAVTGKLTGTKLKALPAYNTTWGYWKKKHPDTLALTTNTGHMRDYDVDVYKGYDKSPNLMFPVEHRNFNHGPKEMVIGIRLDGVAKGYLFKELEKAPSPVSDIVGETSIIIHFDKKSRTAFIVDENGKELPSVVGFWFAWYTFNNDTLIYQGSK</sequence>
<protein>
    <recommendedName>
        <fullName evidence="2">DUF3179 domain-containing protein</fullName>
    </recommendedName>
</protein>
<dbReference type="EMBL" id="UOGE01000063">
    <property type="protein sequence ID" value="VAX21014.1"/>
    <property type="molecule type" value="Genomic_DNA"/>
</dbReference>